<accession>A0ABQ3Q0N3</accession>
<proteinExistence type="predicted"/>
<dbReference type="Proteomes" id="UP001052655">
    <property type="component" value="Unassembled WGS sequence"/>
</dbReference>
<evidence type="ECO:0000313" key="2">
    <source>
        <dbReference type="Proteomes" id="UP001052655"/>
    </source>
</evidence>
<comment type="caution">
    <text evidence="1">The sequence shown here is derived from an EMBL/GenBank/DDBJ whole genome shotgun (WGS) entry which is preliminary data.</text>
</comment>
<dbReference type="EMBL" id="BNDX01000008">
    <property type="protein sequence ID" value="GHI30840.1"/>
    <property type="molecule type" value="Genomic_DNA"/>
</dbReference>
<reference evidence="1" key="1">
    <citation type="submission" date="2024-05" db="EMBL/GenBank/DDBJ databases">
        <title>Whole genome shotgun sequence of Streptomyces daghestanicus NBRC 12762.</title>
        <authorList>
            <person name="Komaki H."/>
            <person name="Tamura T."/>
        </authorList>
    </citation>
    <scope>NUCLEOTIDE SEQUENCE</scope>
    <source>
        <strain evidence="1">NBRC 12762</strain>
    </source>
</reference>
<gene>
    <name evidence="1" type="ORF">Sdagh_25700</name>
</gene>
<evidence type="ECO:0000313" key="1">
    <source>
        <dbReference type="EMBL" id="GHI30840.1"/>
    </source>
</evidence>
<protein>
    <submittedName>
        <fullName evidence="1">Uncharacterized protein</fullName>
    </submittedName>
</protein>
<sequence>MIVRAYVLFEVDPAADDVLHRLTLHTLGNGKVLASRLYPEHIVAGLEADGFEENEALANFNAAVAELMSENGVRRATALGIILNP</sequence>
<name>A0ABQ3Q0N3_9ACTN</name>
<dbReference type="RefSeq" id="WP_190077451.1">
    <property type="nucleotide sequence ID" value="NZ_BMTC01000012.1"/>
</dbReference>
<organism evidence="1 2">
    <name type="scientific">Streptomyces daghestanicus</name>
    <dbReference type="NCBI Taxonomy" id="66885"/>
    <lineage>
        <taxon>Bacteria</taxon>
        <taxon>Bacillati</taxon>
        <taxon>Actinomycetota</taxon>
        <taxon>Actinomycetes</taxon>
        <taxon>Kitasatosporales</taxon>
        <taxon>Streptomycetaceae</taxon>
        <taxon>Streptomyces</taxon>
    </lineage>
</organism>
<keyword evidence="2" id="KW-1185">Reference proteome</keyword>